<feature type="transmembrane region" description="Helical" evidence="2">
    <location>
        <begin position="6"/>
        <end position="31"/>
    </location>
</feature>
<proteinExistence type="predicted"/>
<dbReference type="HOGENOM" id="CLU_046845_0_0_0"/>
<evidence type="ECO:0000256" key="1">
    <source>
        <dbReference type="SAM" id="MobiDB-lite"/>
    </source>
</evidence>
<keyword evidence="2" id="KW-0812">Transmembrane</keyword>
<protein>
    <submittedName>
        <fullName evidence="4">Polysaccharide deacetylase</fullName>
    </submittedName>
</protein>
<feature type="domain" description="NodB homology" evidence="3">
    <location>
        <begin position="37"/>
        <end position="108"/>
    </location>
</feature>
<reference evidence="4 5" key="1">
    <citation type="journal article" date="2010" name="Stand. Genomic Sci.">
        <title>Complete genome sequence of Meiothermus silvanus type strain (VI-R2).</title>
        <authorList>
            <person name="Sikorski J."/>
            <person name="Tindall B.J."/>
            <person name="Lowry S."/>
            <person name="Lucas S."/>
            <person name="Nolan M."/>
            <person name="Copeland A."/>
            <person name="Glavina Del Rio T."/>
            <person name="Tice H."/>
            <person name="Cheng J.F."/>
            <person name="Han C."/>
            <person name="Pitluck S."/>
            <person name="Liolios K."/>
            <person name="Ivanova N."/>
            <person name="Mavromatis K."/>
            <person name="Mikhailova N."/>
            <person name="Pati A."/>
            <person name="Goodwin L."/>
            <person name="Chen A."/>
            <person name="Palaniappan K."/>
            <person name="Land M."/>
            <person name="Hauser L."/>
            <person name="Chang Y.J."/>
            <person name="Jeffries C.D."/>
            <person name="Rohde M."/>
            <person name="Goker M."/>
            <person name="Woyke T."/>
            <person name="Bristow J."/>
            <person name="Eisen J.A."/>
            <person name="Markowitz V."/>
            <person name="Hugenholtz P."/>
            <person name="Kyrpides N.C."/>
            <person name="Klenk H.P."/>
            <person name="Lapidus A."/>
        </authorList>
    </citation>
    <scope>NUCLEOTIDE SEQUENCE [LARGE SCALE GENOMIC DNA]</scope>
    <source>
        <strain evidence="5">ATCC 700542 / DSM 9946 / VI-R2</strain>
    </source>
</reference>
<evidence type="ECO:0000259" key="3">
    <source>
        <dbReference type="PROSITE" id="PS51677"/>
    </source>
</evidence>
<dbReference type="RefSeq" id="WP_013158268.1">
    <property type="nucleotide sequence ID" value="NC_014212.1"/>
</dbReference>
<dbReference type="InterPro" id="IPR050248">
    <property type="entry name" value="Polysacc_deacetylase_ArnD"/>
</dbReference>
<dbReference type="Pfam" id="PF01522">
    <property type="entry name" value="Polysacc_deac_1"/>
    <property type="match status" value="1"/>
</dbReference>
<dbReference type="Gene3D" id="3.20.20.370">
    <property type="entry name" value="Glycoside hydrolase/deacetylase"/>
    <property type="match status" value="1"/>
</dbReference>
<organism evidence="4 5">
    <name type="scientific">Allomeiothermus silvanus (strain ATCC 700542 / DSM 9946 / NBRC 106475 / NCIMB 13440 / VI-R2)</name>
    <name type="common">Thermus silvanus</name>
    <dbReference type="NCBI Taxonomy" id="526227"/>
    <lineage>
        <taxon>Bacteria</taxon>
        <taxon>Thermotogati</taxon>
        <taxon>Deinococcota</taxon>
        <taxon>Deinococci</taxon>
        <taxon>Thermales</taxon>
        <taxon>Thermaceae</taxon>
        <taxon>Allomeiothermus</taxon>
    </lineage>
</organism>
<accession>D7BG08</accession>
<dbReference type="CDD" id="cd10959">
    <property type="entry name" value="CE4_NodB_like_3"/>
    <property type="match status" value="1"/>
</dbReference>
<evidence type="ECO:0000313" key="5">
    <source>
        <dbReference type="Proteomes" id="UP000001916"/>
    </source>
</evidence>
<evidence type="ECO:0000313" key="4">
    <source>
        <dbReference type="EMBL" id="ADH63711.1"/>
    </source>
</evidence>
<dbReference type="InterPro" id="IPR011330">
    <property type="entry name" value="Glyco_hydro/deAcase_b/a-brl"/>
</dbReference>
<dbReference type="STRING" id="526227.Mesil_1834"/>
<dbReference type="PANTHER" id="PTHR10587:SF137">
    <property type="entry name" value="4-DEOXY-4-FORMAMIDO-L-ARABINOSE-PHOSPHOUNDECAPRENOL DEFORMYLASE ARND-RELATED"/>
    <property type="match status" value="1"/>
</dbReference>
<dbReference type="GO" id="GO:0005975">
    <property type="term" value="P:carbohydrate metabolic process"/>
    <property type="evidence" value="ECO:0007669"/>
    <property type="project" value="InterPro"/>
</dbReference>
<keyword evidence="2" id="KW-1133">Transmembrane helix</keyword>
<sequence length="397" mass="45243">MIIAEVLVLIILVYGVCDLLFRWMGIGAYAWGSRSSPKIALTFDDGPSEHTRSLLELLHRHGVKATFFVTGVQAERHPDLLEALRADGHQIESHGYWHRQAFFLWPWQEARHIQRVPGKLYRPPYGAHSPFTRLLARLHGKVVALWDLESKDWTDRPAEELAEYLILWCKPGSVLLLHDRYPLTLRILEIALPRLIELGYQPVRMDEMDLEPLGVRQGLQRAFQGYHERYFEKNRVERLGLEVFDLLSVGPTAFPGPAVPEAQPGVKAYEVHLDSVRSSALPTMALLRQTRRGFQLLAQRLEGEPEIRLVYGISYAAVGLKVFGFKLYPVSRLQTLITGIANLWFMWIYRGELPKRDLPLVQLAYITREELLARYGPREATAASPPPPPAEPQSPPA</sequence>
<dbReference type="EMBL" id="CP002042">
    <property type="protein sequence ID" value="ADH63711.1"/>
    <property type="molecule type" value="Genomic_DNA"/>
</dbReference>
<dbReference type="Proteomes" id="UP000001916">
    <property type="component" value="Chromosome"/>
</dbReference>
<dbReference type="PANTHER" id="PTHR10587">
    <property type="entry name" value="GLYCOSYL TRANSFERASE-RELATED"/>
    <property type="match status" value="1"/>
</dbReference>
<keyword evidence="5" id="KW-1185">Reference proteome</keyword>
<feature type="region of interest" description="Disordered" evidence="1">
    <location>
        <begin position="377"/>
        <end position="397"/>
    </location>
</feature>
<dbReference type="KEGG" id="msv:Mesil_1834"/>
<dbReference type="AlphaFoldDB" id="D7BG08"/>
<dbReference type="SUPFAM" id="SSF88713">
    <property type="entry name" value="Glycoside hydrolase/deacetylase"/>
    <property type="match status" value="1"/>
</dbReference>
<dbReference type="eggNOG" id="COG0726">
    <property type="taxonomic scope" value="Bacteria"/>
</dbReference>
<evidence type="ECO:0000256" key="2">
    <source>
        <dbReference type="SAM" id="Phobius"/>
    </source>
</evidence>
<dbReference type="GO" id="GO:0016810">
    <property type="term" value="F:hydrolase activity, acting on carbon-nitrogen (but not peptide) bonds"/>
    <property type="evidence" value="ECO:0007669"/>
    <property type="project" value="InterPro"/>
</dbReference>
<gene>
    <name evidence="4" type="ordered locus">Mesil_1834</name>
</gene>
<feature type="compositionally biased region" description="Pro residues" evidence="1">
    <location>
        <begin position="384"/>
        <end position="397"/>
    </location>
</feature>
<dbReference type="PROSITE" id="PS51677">
    <property type="entry name" value="NODB"/>
    <property type="match status" value="1"/>
</dbReference>
<name>D7BG08_ALLS1</name>
<dbReference type="InterPro" id="IPR002509">
    <property type="entry name" value="NODB_dom"/>
</dbReference>
<keyword evidence="2" id="KW-0472">Membrane</keyword>